<feature type="domain" description="HTH marR-type" evidence="1">
    <location>
        <begin position="1"/>
        <end position="109"/>
    </location>
</feature>
<dbReference type="SMART" id="SM00347">
    <property type="entry name" value="HTH_MARR"/>
    <property type="match status" value="1"/>
</dbReference>
<dbReference type="AlphaFoldDB" id="A0A7X5XBL3"/>
<dbReference type="PROSITE" id="PS50995">
    <property type="entry name" value="HTH_MARR_2"/>
    <property type="match status" value="1"/>
</dbReference>
<organism evidence="2 3">
    <name type="scientific">Streptomyces malaysiensis</name>
    <dbReference type="NCBI Taxonomy" id="92644"/>
    <lineage>
        <taxon>Bacteria</taxon>
        <taxon>Bacillati</taxon>
        <taxon>Actinomycetota</taxon>
        <taxon>Actinomycetes</taxon>
        <taxon>Kitasatosporales</taxon>
        <taxon>Streptomycetaceae</taxon>
        <taxon>Streptomyces</taxon>
        <taxon>Streptomyces violaceusniger group</taxon>
    </lineage>
</organism>
<dbReference type="InterPro" id="IPR000835">
    <property type="entry name" value="HTH_MarR-typ"/>
</dbReference>
<dbReference type="PANTHER" id="PTHR33164">
    <property type="entry name" value="TRANSCRIPTIONAL REGULATOR, MARR FAMILY"/>
    <property type="match status" value="1"/>
</dbReference>
<dbReference type="Gene3D" id="1.10.10.10">
    <property type="entry name" value="Winged helix-like DNA-binding domain superfamily/Winged helix DNA-binding domain"/>
    <property type="match status" value="1"/>
</dbReference>
<dbReference type="InterPro" id="IPR039422">
    <property type="entry name" value="MarR/SlyA-like"/>
</dbReference>
<dbReference type="GO" id="GO:0003700">
    <property type="term" value="F:DNA-binding transcription factor activity"/>
    <property type="evidence" value="ECO:0007669"/>
    <property type="project" value="InterPro"/>
</dbReference>
<protein>
    <submittedName>
        <fullName evidence="2">MarR family transcriptional regulator</fullName>
    </submittedName>
</protein>
<dbReference type="Pfam" id="PF01047">
    <property type="entry name" value="MarR"/>
    <property type="match status" value="1"/>
</dbReference>
<dbReference type="InterPro" id="IPR036390">
    <property type="entry name" value="WH_DNA-bd_sf"/>
</dbReference>
<accession>A0A7X5XBL3</accession>
<evidence type="ECO:0000313" key="3">
    <source>
        <dbReference type="Proteomes" id="UP000536624"/>
    </source>
</evidence>
<dbReference type="GO" id="GO:0006950">
    <property type="term" value="P:response to stress"/>
    <property type="evidence" value="ECO:0007669"/>
    <property type="project" value="TreeGrafter"/>
</dbReference>
<dbReference type="Proteomes" id="UP000536624">
    <property type="component" value="Unassembled WGS sequence"/>
</dbReference>
<comment type="caution">
    <text evidence="2">The sequence shown here is derived from an EMBL/GenBank/DDBJ whole genome shotgun (WGS) entry which is preliminary data.</text>
</comment>
<dbReference type="InterPro" id="IPR036388">
    <property type="entry name" value="WH-like_DNA-bd_sf"/>
</dbReference>
<reference evidence="2 3" key="1">
    <citation type="submission" date="2020-02" db="EMBL/GenBank/DDBJ databases">
        <title>Streptomyces malaysiensis DSM14702 (JHCC583434, PFL_A843) Genome sequencing and assembly.</title>
        <authorList>
            <person name="Samborskyy M."/>
        </authorList>
    </citation>
    <scope>NUCLEOTIDE SEQUENCE [LARGE SCALE GENOMIC DNA]</scope>
    <source>
        <strain evidence="2 3">DSM 14702</strain>
    </source>
</reference>
<name>A0A7X5XBL3_STRMQ</name>
<dbReference type="PANTHER" id="PTHR33164:SF99">
    <property type="entry name" value="MARR FAMILY REGULATORY PROTEIN"/>
    <property type="match status" value="1"/>
</dbReference>
<sequence length="119" mass="13135">MSHVHYEILVNLSEAPEHTLRMNRLAERSLCSRSRLTHAVDRLEKAGWVRRIACPTDGRGSFAELTDTGLNALETATPGHIAAVRSLFFQVLTPHQQESLREIGEAIVAHLTSGPMSPP</sequence>
<evidence type="ECO:0000259" key="1">
    <source>
        <dbReference type="PROSITE" id="PS50995"/>
    </source>
</evidence>
<evidence type="ECO:0000313" key="2">
    <source>
        <dbReference type="EMBL" id="NIY69445.1"/>
    </source>
</evidence>
<gene>
    <name evidence="2" type="ORF">SMALB_7569</name>
</gene>
<dbReference type="EMBL" id="JAALLH010000002">
    <property type="protein sequence ID" value="NIY69445.1"/>
    <property type="molecule type" value="Genomic_DNA"/>
</dbReference>
<dbReference type="SUPFAM" id="SSF46785">
    <property type="entry name" value="Winged helix' DNA-binding domain"/>
    <property type="match status" value="1"/>
</dbReference>
<proteinExistence type="predicted"/>